<dbReference type="InterPro" id="IPR036291">
    <property type="entry name" value="NAD(P)-bd_dom_sf"/>
</dbReference>
<comment type="caution">
    <text evidence="4">The sequence shown here is derived from an EMBL/GenBank/DDBJ whole genome shotgun (WGS) entry which is preliminary data.</text>
</comment>
<dbReference type="GO" id="GO:0016491">
    <property type="term" value="F:oxidoreductase activity"/>
    <property type="evidence" value="ECO:0007669"/>
    <property type="project" value="UniProtKB-KW"/>
</dbReference>
<name>A0A9P6EQP9_9AGAR</name>
<protein>
    <recommendedName>
        <fullName evidence="3">NmrA-like domain-containing protein</fullName>
    </recommendedName>
</protein>
<dbReference type="Gene3D" id="3.40.50.720">
    <property type="entry name" value="NAD(P)-binding Rossmann-like Domain"/>
    <property type="match status" value="1"/>
</dbReference>
<dbReference type="Pfam" id="PF05368">
    <property type="entry name" value="NmrA"/>
    <property type="match status" value="1"/>
</dbReference>
<gene>
    <name evidence="4" type="ORF">CPB83DRAFT_531954</name>
</gene>
<dbReference type="EMBL" id="MU157829">
    <property type="protein sequence ID" value="KAF9533158.1"/>
    <property type="molecule type" value="Genomic_DNA"/>
</dbReference>
<dbReference type="PANTHER" id="PTHR47706">
    <property type="entry name" value="NMRA-LIKE FAMILY PROTEIN"/>
    <property type="match status" value="1"/>
</dbReference>
<dbReference type="InterPro" id="IPR051609">
    <property type="entry name" value="NmrA/Isoflavone_reductase-like"/>
</dbReference>
<evidence type="ECO:0000259" key="3">
    <source>
        <dbReference type="Pfam" id="PF05368"/>
    </source>
</evidence>
<dbReference type="OrthoDB" id="2826244at2759"/>
<keyword evidence="1" id="KW-0521">NADP</keyword>
<dbReference type="SUPFAM" id="SSF51735">
    <property type="entry name" value="NAD(P)-binding Rossmann-fold domains"/>
    <property type="match status" value="1"/>
</dbReference>
<evidence type="ECO:0000313" key="5">
    <source>
        <dbReference type="Proteomes" id="UP000807306"/>
    </source>
</evidence>
<accession>A0A9P6EQP9</accession>
<sequence>MSTTPIKTVLIAGANCNLGPAIVDELLVVNRFDISVLARTDSKATFPRVQSNVNVFRTDYSLNSLNEALALAKPDAVVSALDAVDSKVADLQTNLIDAAKTNGVKRFLPSEFGADSTNAEVVRLVPIYEIKRRATAHLKRLESDDFS</sequence>
<dbReference type="AlphaFoldDB" id="A0A9P6EQP9"/>
<keyword evidence="2" id="KW-0560">Oxidoreductase</keyword>
<evidence type="ECO:0000256" key="1">
    <source>
        <dbReference type="ARBA" id="ARBA00022857"/>
    </source>
</evidence>
<evidence type="ECO:0000256" key="2">
    <source>
        <dbReference type="ARBA" id="ARBA00023002"/>
    </source>
</evidence>
<dbReference type="InterPro" id="IPR008030">
    <property type="entry name" value="NmrA-like"/>
</dbReference>
<evidence type="ECO:0000313" key="4">
    <source>
        <dbReference type="EMBL" id="KAF9533158.1"/>
    </source>
</evidence>
<dbReference type="Proteomes" id="UP000807306">
    <property type="component" value="Unassembled WGS sequence"/>
</dbReference>
<dbReference type="PANTHER" id="PTHR47706:SF9">
    <property type="entry name" value="NMRA-LIKE DOMAIN-CONTAINING PROTEIN-RELATED"/>
    <property type="match status" value="1"/>
</dbReference>
<organism evidence="4 5">
    <name type="scientific">Crepidotus variabilis</name>
    <dbReference type="NCBI Taxonomy" id="179855"/>
    <lineage>
        <taxon>Eukaryota</taxon>
        <taxon>Fungi</taxon>
        <taxon>Dikarya</taxon>
        <taxon>Basidiomycota</taxon>
        <taxon>Agaricomycotina</taxon>
        <taxon>Agaricomycetes</taxon>
        <taxon>Agaricomycetidae</taxon>
        <taxon>Agaricales</taxon>
        <taxon>Agaricineae</taxon>
        <taxon>Crepidotaceae</taxon>
        <taxon>Crepidotus</taxon>
    </lineage>
</organism>
<proteinExistence type="predicted"/>
<keyword evidence="5" id="KW-1185">Reference proteome</keyword>
<feature type="domain" description="NmrA-like" evidence="3">
    <location>
        <begin position="7"/>
        <end position="137"/>
    </location>
</feature>
<reference evidence="4" key="1">
    <citation type="submission" date="2020-11" db="EMBL/GenBank/DDBJ databases">
        <authorList>
            <consortium name="DOE Joint Genome Institute"/>
            <person name="Ahrendt S."/>
            <person name="Riley R."/>
            <person name="Andreopoulos W."/>
            <person name="Labutti K."/>
            <person name="Pangilinan J."/>
            <person name="Ruiz-Duenas F.J."/>
            <person name="Barrasa J.M."/>
            <person name="Sanchez-Garcia M."/>
            <person name="Camarero S."/>
            <person name="Miyauchi S."/>
            <person name="Serrano A."/>
            <person name="Linde D."/>
            <person name="Babiker R."/>
            <person name="Drula E."/>
            <person name="Ayuso-Fernandez I."/>
            <person name="Pacheco R."/>
            <person name="Padilla G."/>
            <person name="Ferreira P."/>
            <person name="Barriuso J."/>
            <person name="Kellner H."/>
            <person name="Castanera R."/>
            <person name="Alfaro M."/>
            <person name="Ramirez L."/>
            <person name="Pisabarro A.G."/>
            <person name="Kuo A."/>
            <person name="Tritt A."/>
            <person name="Lipzen A."/>
            <person name="He G."/>
            <person name="Yan M."/>
            <person name="Ng V."/>
            <person name="Cullen D."/>
            <person name="Martin F."/>
            <person name="Rosso M.-N."/>
            <person name="Henrissat B."/>
            <person name="Hibbett D."/>
            <person name="Martinez A.T."/>
            <person name="Grigoriev I.V."/>
        </authorList>
    </citation>
    <scope>NUCLEOTIDE SEQUENCE</scope>
    <source>
        <strain evidence="4">CBS 506.95</strain>
    </source>
</reference>